<protein>
    <submittedName>
        <fullName evidence="1">PARP catalytic domain-containing protein</fullName>
    </submittedName>
</protein>
<dbReference type="EMBL" id="JACAZH010000010">
    <property type="protein sequence ID" value="KAF7357338.1"/>
    <property type="molecule type" value="Genomic_DNA"/>
</dbReference>
<accession>A0A8H6YCS4</accession>
<gene>
    <name evidence="1" type="ORF">MSAN_01329600</name>
</gene>
<dbReference type="AlphaFoldDB" id="A0A8H6YCS4"/>
<dbReference type="Proteomes" id="UP000623467">
    <property type="component" value="Unassembled WGS sequence"/>
</dbReference>
<evidence type="ECO:0000313" key="1">
    <source>
        <dbReference type="EMBL" id="KAF7357338.1"/>
    </source>
</evidence>
<name>A0A8H6YCS4_9AGAR</name>
<reference evidence="1" key="1">
    <citation type="submission" date="2020-05" db="EMBL/GenBank/DDBJ databases">
        <title>Mycena genomes resolve the evolution of fungal bioluminescence.</title>
        <authorList>
            <person name="Tsai I.J."/>
        </authorList>
    </citation>
    <scope>NUCLEOTIDE SEQUENCE</scope>
    <source>
        <strain evidence="1">160909Yilan</strain>
    </source>
</reference>
<comment type="caution">
    <text evidence="1">The sequence shown here is derived from an EMBL/GenBank/DDBJ whole genome shotgun (WGS) entry which is preliminary data.</text>
</comment>
<dbReference type="Gene3D" id="6.20.320.10">
    <property type="match status" value="1"/>
</dbReference>
<keyword evidence="2" id="KW-1185">Reference proteome</keyword>
<dbReference type="OrthoDB" id="9514740at2759"/>
<proteinExistence type="predicted"/>
<organism evidence="1 2">
    <name type="scientific">Mycena sanguinolenta</name>
    <dbReference type="NCBI Taxonomy" id="230812"/>
    <lineage>
        <taxon>Eukaryota</taxon>
        <taxon>Fungi</taxon>
        <taxon>Dikarya</taxon>
        <taxon>Basidiomycota</taxon>
        <taxon>Agaricomycotina</taxon>
        <taxon>Agaricomycetes</taxon>
        <taxon>Agaricomycetidae</taxon>
        <taxon>Agaricales</taxon>
        <taxon>Marasmiineae</taxon>
        <taxon>Mycenaceae</taxon>
        <taxon>Mycena</taxon>
    </lineage>
</organism>
<sequence length="99" mass="10814">MSLPEADDYFISVPQSSFRTVLVNRVAIYIVVGVPGADLHYEETVVYNNDSIHPAYLIDYAADVDSSGVDNSDAVSSDVDNSDADNSDADFCIMSHEIY</sequence>
<evidence type="ECO:0000313" key="2">
    <source>
        <dbReference type="Proteomes" id="UP000623467"/>
    </source>
</evidence>